<keyword evidence="3" id="KW-0732">Signal</keyword>
<dbReference type="AlphaFoldDB" id="A0A7E5WS73"/>
<protein>
    <submittedName>
        <fullName evidence="5">Uncharacterized protein LOC113504771</fullName>
    </submittedName>
</protein>
<feature type="chain" id="PRO_5029004172" evidence="3">
    <location>
        <begin position="17"/>
        <end position="433"/>
    </location>
</feature>
<evidence type="ECO:0000256" key="3">
    <source>
        <dbReference type="SAM" id="SignalP"/>
    </source>
</evidence>
<dbReference type="Proteomes" id="UP000322000">
    <property type="component" value="Chromosome 23"/>
</dbReference>
<reference evidence="5" key="1">
    <citation type="submission" date="2025-08" db="UniProtKB">
        <authorList>
            <consortium name="RefSeq"/>
        </authorList>
    </citation>
    <scope>IDENTIFICATION</scope>
</reference>
<name>A0A7E5WS73_TRINI</name>
<keyword evidence="2" id="KW-0472">Membrane</keyword>
<accession>A0A7E5WS73</accession>
<feature type="transmembrane region" description="Helical" evidence="2">
    <location>
        <begin position="382"/>
        <end position="403"/>
    </location>
</feature>
<keyword evidence="2" id="KW-0812">Transmembrane</keyword>
<keyword evidence="2" id="KW-1133">Transmembrane helix</keyword>
<feature type="region of interest" description="Disordered" evidence="1">
    <location>
        <begin position="217"/>
        <end position="297"/>
    </location>
</feature>
<dbReference type="GeneID" id="113504771"/>
<feature type="signal peptide" evidence="3">
    <location>
        <begin position="1"/>
        <end position="16"/>
    </location>
</feature>
<organism evidence="4 5">
    <name type="scientific">Trichoplusia ni</name>
    <name type="common">Cabbage looper</name>
    <dbReference type="NCBI Taxonomy" id="7111"/>
    <lineage>
        <taxon>Eukaryota</taxon>
        <taxon>Metazoa</taxon>
        <taxon>Ecdysozoa</taxon>
        <taxon>Arthropoda</taxon>
        <taxon>Hexapoda</taxon>
        <taxon>Insecta</taxon>
        <taxon>Pterygota</taxon>
        <taxon>Neoptera</taxon>
        <taxon>Endopterygota</taxon>
        <taxon>Lepidoptera</taxon>
        <taxon>Glossata</taxon>
        <taxon>Ditrysia</taxon>
        <taxon>Noctuoidea</taxon>
        <taxon>Noctuidae</taxon>
        <taxon>Plusiinae</taxon>
        <taxon>Trichoplusia</taxon>
    </lineage>
</organism>
<evidence type="ECO:0000313" key="4">
    <source>
        <dbReference type="Proteomes" id="UP000322000"/>
    </source>
</evidence>
<dbReference type="OrthoDB" id="9411774at2759"/>
<dbReference type="RefSeq" id="XP_026743006.1">
    <property type="nucleotide sequence ID" value="XM_026887205.1"/>
</dbReference>
<evidence type="ECO:0000256" key="2">
    <source>
        <dbReference type="SAM" id="Phobius"/>
    </source>
</evidence>
<evidence type="ECO:0000313" key="5">
    <source>
        <dbReference type="RefSeq" id="XP_026743006.1"/>
    </source>
</evidence>
<gene>
    <name evidence="5" type="primary">LOC113504771</name>
</gene>
<proteinExistence type="predicted"/>
<feature type="region of interest" description="Disordered" evidence="1">
    <location>
        <begin position="350"/>
        <end position="374"/>
    </location>
</feature>
<sequence>MRLLTILLVTRAVAEWVEISQHHYRKPIRTHSPFTTPKAISTEETAKPWNYNNHSVTEYNWSKTPSRSSNVANIKRVEHGHAVRTTETTLLQSEDIDFDTSDRRHHHRPTEAPVALKVKQKGTIERVPNIGNVKRVQLNESPVKSQSVRVKGGDGNVSTNHMRIYFTDDPRKTENNFEDKENLETLRRIYVNEVKKGHITEKTFLYTTENVEDFSFDAPETETKVTPPTQGSQNSDESASTEISYENKVSSGNKENYEQSLGLDHENTKQPDKRPENNKSKPDEAKHKVANNTKTEKNKINGIENVLKFMAVVAESISKNSRKSFGGKVSYLQDLKDSILATIEDRIDETWPDEDGAGTRRHSRSAHASPRGHVHIPSSESALMTISFLTFAVFLIKLVLVSIAQGQASPIAKVHYLLKKTVSFLFSASDTHV</sequence>
<evidence type="ECO:0000256" key="1">
    <source>
        <dbReference type="SAM" id="MobiDB-lite"/>
    </source>
</evidence>
<dbReference type="InParanoid" id="A0A7E5WS73"/>
<dbReference type="KEGG" id="tnl:113504771"/>
<keyword evidence="4" id="KW-1185">Reference proteome</keyword>
<feature type="compositionally biased region" description="Polar residues" evidence="1">
    <location>
        <begin position="224"/>
        <end position="254"/>
    </location>
</feature>
<feature type="compositionally biased region" description="Basic residues" evidence="1">
    <location>
        <begin position="359"/>
        <end position="374"/>
    </location>
</feature>
<feature type="compositionally biased region" description="Basic and acidic residues" evidence="1">
    <location>
        <begin position="263"/>
        <end position="287"/>
    </location>
</feature>